<keyword evidence="4" id="KW-0862">Zinc</keyword>
<accession>A0AAN7JYZ4</accession>
<dbReference type="GO" id="GO:0005634">
    <property type="term" value="C:nucleus"/>
    <property type="evidence" value="ECO:0007669"/>
    <property type="project" value="UniProtKB-SubCell"/>
</dbReference>
<dbReference type="GO" id="GO:0008270">
    <property type="term" value="F:zinc ion binding"/>
    <property type="evidence" value="ECO:0007669"/>
    <property type="project" value="UniProtKB-KW"/>
</dbReference>
<feature type="compositionally biased region" description="Polar residues" evidence="7">
    <location>
        <begin position="1"/>
        <end position="10"/>
    </location>
</feature>
<comment type="subcellular location">
    <subcellularLocation>
        <location evidence="1">Nucleus</location>
    </subcellularLocation>
</comment>
<evidence type="ECO:0000313" key="9">
    <source>
        <dbReference type="EMBL" id="KAK4753878.1"/>
    </source>
</evidence>
<evidence type="ECO:0000256" key="6">
    <source>
        <dbReference type="PROSITE-ProRule" id="PRU00042"/>
    </source>
</evidence>
<feature type="compositionally biased region" description="Polar residues" evidence="7">
    <location>
        <begin position="138"/>
        <end position="151"/>
    </location>
</feature>
<feature type="region of interest" description="Disordered" evidence="7">
    <location>
        <begin position="1"/>
        <end position="30"/>
    </location>
</feature>
<evidence type="ECO:0000256" key="5">
    <source>
        <dbReference type="ARBA" id="ARBA00023242"/>
    </source>
</evidence>
<organism evidence="9 10">
    <name type="scientific">Trapa incisa</name>
    <dbReference type="NCBI Taxonomy" id="236973"/>
    <lineage>
        <taxon>Eukaryota</taxon>
        <taxon>Viridiplantae</taxon>
        <taxon>Streptophyta</taxon>
        <taxon>Embryophyta</taxon>
        <taxon>Tracheophyta</taxon>
        <taxon>Spermatophyta</taxon>
        <taxon>Magnoliopsida</taxon>
        <taxon>eudicotyledons</taxon>
        <taxon>Gunneridae</taxon>
        <taxon>Pentapetalae</taxon>
        <taxon>rosids</taxon>
        <taxon>malvids</taxon>
        <taxon>Myrtales</taxon>
        <taxon>Lythraceae</taxon>
        <taxon>Trapa</taxon>
    </lineage>
</organism>
<keyword evidence="3 6" id="KW-0863">Zinc-finger</keyword>
<dbReference type="PROSITE" id="PS50157">
    <property type="entry name" value="ZINC_FINGER_C2H2_2"/>
    <property type="match status" value="1"/>
</dbReference>
<dbReference type="PANTHER" id="PTHR47287">
    <property type="entry name" value="C2H2 AND C2HC ZINC FINGERS SUPERFAMILY PROTEIN"/>
    <property type="match status" value="1"/>
</dbReference>
<evidence type="ECO:0000256" key="7">
    <source>
        <dbReference type="SAM" id="MobiDB-lite"/>
    </source>
</evidence>
<feature type="region of interest" description="Disordered" evidence="7">
    <location>
        <begin position="65"/>
        <end position="174"/>
    </location>
</feature>
<comment type="caution">
    <text evidence="9">The sequence shown here is derived from an EMBL/GenBank/DDBJ whole genome shotgun (WGS) entry which is preliminary data.</text>
</comment>
<dbReference type="PANTHER" id="PTHR47287:SF15">
    <property type="entry name" value="ZINC FINGER PROTEIN 3-LIKE"/>
    <property type="match status" value="1"/>
</dbReference>
<reference evidence="9 10" key="1">
    <citation type="journal article" date="2023" name="Hortic Res">
        <title>Pangenome of water caltrop reveals structural variations and asymmetric subgenome divergence after allopolyploidization.</title>
        <authorList>
            <person name="Zhang X."/>
            <person name="Chen Y."/>
            <person name="Wang L."/>
            <person name="Yuan Y."/>
            <person name="Fang M."/>
            <person name="Shi L."/>
            <person name="Lu R."/>
            <person name="Comes H.P."/>
            <person name="Ma Y."/>
            <person name="Chen Y."/>
            <person name="Huang G."/>
            <person name="Zhou Y."/>
            <person name="Zheng Z."/>
            <person name="Qiu Y."/>
        </authorList>
    </citation>
    <scope>NUCLEOTIDE SEQUENCE [LARGE SCALE GENOMIC DNA]</scope>
    <source>
        <tissue evidence="9">Roots</tissue>
    </source>
</reference>
<dbReference type="InterPro" id="IPR013087">
    <property type="entry name" value="Znf_C2H2_type"/>
</dbReference>
<dbReference type="InterPro" id="IPR036236">
    <property type="entry name" value="Znf_C2H2_sf"/>
</dbReference>
<evidence type="ECO:0000259" key="8">
    <source>
        <dbReference type="PROSITE" id="PS50157"/>
    </source>
</evidence>
<dbReference type="InterPro" id="IPR044246">
    <property type="entry name" value="ZFP3-like"/>
</dbReference>
<dbReference type="GO" id="GO:0009788">
    <property type="term" value="P:negative regulation of abscisic acid-activated signaling pathway"/>
    <property type="evidence" value="ECO:0007669"/>
    <property type="project" value="InterPro"/>
</dbReference>
<keyword evidence="2" id="KW-0479">Metal-binding</keyword>
<dbReference type="PROSITE" id="PS00028">
    <property type="entry name" value="ZINC_FINGER_C2H2_1"/>
    <property type="match status" value="1"/>
</dbReference>
<keyword evidence="5" id="KW-0539">Nucleus</keyword>
<name>A0AAN7JYZ4_9MYRT</name>
<feature type="compositionally biased region" description="Polar residues" evidence="7">
    <location>
        <begin position="164"/>
        <end position="174"/>
    </location>
</feature>
<gene>
    <name evidence="9" type="ORF">SAY87_001982</name>
</gene>
<keyword evidence="10" id="KW-1185">Reference proteome</keyword>
<evidence type="ECO:0000256" key="1">
    <source>
        <dbReference type="ARBA" id="ARBA00004123"/>
    </source>
</evidence>
<evidence type="ECO:0000256" key="2">
    <source>
        <dbReference type="ARBA" id="ARBA00022723"/>
    </source>
</evidence>
<feature type="domain" description="C2H2-type" evidence="8">
    <location>
        <begin position="37"/>
        <end position="64"/>
    </location>
</feature>
<dbReference type="EMBL" id="JAXIOK010000015">
    <property type="protein sequence ID" value="KAK4753878.1"/>
    <property type="molecule type" value="Genomic_DNA"/>
</dbReference>
<feature type="compositionally biased region" description="Basic and acidic residues" evidence="7">
    <location>
        <begin position="108"/>
        <end position="122"/>
    </location>
</feature>
<dbReference type="Proteomes" id="UP001345219">
    <property type="component" value="Chromosome 2"/>
</dbReference>
<dbReference type="SUPFAM" id="SSF57667">
    <property type="entry name" value="beta-beta-alpha zinc fingers"/>
    <property type="match status" value="1"/>
</dbReference>
<evidence type="ECO:0000313" key="10">
    <source>
        <dbReference type="Proteomes" id="UP001345219"/>
    </source>
</evidence>
<sequence length="174" mass="18955">MEYQPSTTLHLSLPAGSHHHDSSSSSSASSMRDSQVFSCNFCQKKFQSSQALGGHQNAHKLERTLAKKSRDLNSALSKARRDRPAGGGSHDVPAITRLQSPLPISHSPRFERDTDNMGHGRSGDPSAMDGGRGVAEGSTASWRNPNRYTSSSRHDQNRGGVQEEFSQLDLSLRL</sequence>
<evidence type="ECO:0000256" key="4">
    <source>
        <dbReference type="ARBA" id="ARBA00022833"/>
    </source>
</evidence>
<dbReference type="Gene3D" id="3.30.160.60">
    <property type="entry name" value="Classic Zinc Finger"/>
    <property type="match status" value="1"/>
</dbReference>
<proteinExistence type="predicted"/>
<evidence type="ECO:0000256" key="3">
    <source>
        <dbReference type="ARBA" id="ARBA00022771"/>
    </source>
</evidence>
<dbReference type="AlphaFoldDB" id="A0AAN7JYZ4"/>
<protein>
    <recommendedName>
        <fullName evidence="8">C2H2-type domain-containing protein</fullName>
    </recommendedName>
</protein>